<sequence length="162" mass="18133">MIEMNKLFRHLFPLVPDKAHYIWKASHHGGASLGGSFGGPLGGALTLDQPNRHHNSFIDHIENPITRHSSTPQSEANANIRDQQQYDDQSVTVPTSPPHPPVISPILTNNFKHIIKSGRRMQTPLGKRGPEYTNSRKLKSTDVTEWPKTSTLTLTLIVIQIY</sequence>
<dbReference type="Proteomes" id="UP000759131">
    <property type="component" value="Unassembled WGS sequence"/>
</dbReference>
<dbReference type="OrthoDB" id="6516375at2759"/>
<keyword evidence="2" id="KW-1185">Reference proteome</keyword>
<reference evidence="1" key="1">
    <citation type="submission" date="2020-11" db="EMBL/GenBank/DDBJ databases">
        <authorList>
            <person name="Tran Van P."/>
        </authorList>
    </citation>
    <scope>NUCLEOTIDE SEQUENCE</scope>
</reference>
<dbReference type="EMBL" id="OC868803">
    <property type="protein sequence ID" value="CAD7634232.1"/>
    <property type="molecule type" value="Genomic_DNA"/>
</dbReference>
<gene>
    <name evidence="1" type="ORF">OSB1V03_LOCUS14628</name>
</gene>
<evidence type="ECO:0000313" key="2">
    <source>
        <dbReference type="Proteomes" id="UP000759131"/>
    </source>
</evidence>
<name>A0A7R9Q6A6_9ACAR</name>
<evidence type="ECO:0000313" key="1">
    <source>
        <dbReference type="EMBL" id="CAD7634232.1"/>
    </source>
</evidence>
<dbReference type="EMBL" id="CAJPIZ010014228">
    <property type="protein sequence ID" value="CAG2114662.1"/>
    <property type="molecule type" value="Genomic_DNA"/>
</dbReference>
<protein>
    <submittedName>
        <fullName evidence="1">Uncharacterized protein</fullName>
    </submittedName>
</protein>
<organism evidence="1">
    <name type="scientific">Medioppia subpectinata</name>
    <dbReference type="NCBI Taxonomy" id="1979941"/>
    <lineage>
        <taxon>Eukaryota</taxon>
        <taxon>Metazoa</taxon>
        <taxon>Ecdysozoa</taxon>
        <taxon>Arthropoda</taxon>
        <taxon>Chelicerata</taxon>
        <taxon>Arachnida</taxon>
        <taxon>Acari</taxon>
        <taxon>Acariformes</taxon>
        <taxon>Sarcoptiformes</taxon>
        <taxon>Oribatida</taxon>
        <taxon>Brachypylina</taxon>
        <taxon>Oppioidea</taxon>
        <taxon>Oppiidae</taxon>
        <taxon>Medioppia</taxon>
    </lineage>
</organism>
<dbReference type="AlphaFoldDB" id="A0A7R9Q6A6"/>
<accession>A0A7R9Q6A6</accession>
<proteinExistence type="predicted"/>